<keyword evidence="5" id="KW-0496">Mitochondrion</keyword>
<feature type="transmembrane region" description="Helical" evidence="7">
    <location>
        <begin position="30"/>
        <end position="49"/>
    </location>
</feature>
<dbReference type="Pfam" id="PF00004">
    <property type="entry name" value="AAA"/>
    <property type="match status" value="1"/>
</dbReference>
<accession>A0A1R1YT78</accession>
<evidence type="ECO:0000259" key="8">
    <source>
        <dbReference type="SMART" id="SM00382"/>
    </source>
</evidence>
<dbReference type="Gene3D" id="1.10.8.60">
    <property type="match status" value="1"/>
</dbReference>
<evidence type="ECO:0000313" key="10">
    <source>
        <dbReference type="Proteomes" id="UP000187429"/>
    </source>
</evidence>
<dbReference type="GO" id="GO:0005741">
    <property type="term" value="C:mitochondrial outer membrane"/>
    <property type="evidence" value="ECO:0007669"/>
    <property type="project" value="UniProtKB-SubCell"/>
</dbReference>
<evidence type="ECO:0000256" key="1">
    <source>
        <dbReference type="ARBA" id="ARBA00004572"/>
    </source>
</evidence>
<dbReference type="InterPro" id="IPR051701">
    <property type="entry name" value="Mito_OM_Translocase_MSP1"/>
</dbReference>
<comment type="similarity">
    <text evidence="6">Belongs to the AAA ATPase family.</text>
</comment>
<dbReference type="InterPro" id="IPR027417">
    <property type="entry name" value="P-loop_NTPase"/>
</dbReference>
<dbReference type="GO" id="GO:0016887">
    <property type="term" value="F:ATP hydrolysis activity"/>
    <property type="evidence" value="ECO:0007669"/>
    <property type="project" value="InterPro"/>
</dbReference>
<evidence type="ECO:0000256" key="7">
    <source>
        <dbReference type="SAM" id="Phobius"/>
    </source>
</evidence>
<evidence type="ECO:0000256" key="5">
    <source>
        <dbReference type="ARBA" id="ARBA00023128"/>
    </source>
</evidence>
<dbReference type="FunFam" id="3.40.50.300:FF:000538">
    <property type="entry name" value="ATPase family AAA domain-containing protein 1"/>
    <property type="match status" value="1"/>
</dbReference>
<feature type="domain" description="AAA+ ATPase" evidence="8">
    <location>
        <begin position="141"/>
        <end position="278"/>
    </location>
</feature>
<comment type="subcellular location">
    <subcellularLocation>
        <location evidence="1">Mitochondrion outer membrane</location>
        <topology evidence="1">Single-pass membrane protein</topology>
    </subcellularLocation>
</comment>
<evidence type="ECO:0000256" key="4">
    <source>
        <dbReference type="ARBA" id="ARBA00022840"/>
    </source>
</evidence>
<dbReference type="InterPro" id="IPR003959">
    <property type="entry name" value="ATPase_AAA_core"/>
</dbReference>
<name>A0A1R1YT78_9FUNG</name>
<keyword evidence="2 6" id="KW-0547">Nucleotide-binding</keyword>
<dbReference type="EMBL" id="LSSM01000085">
    <property type="protein sequence ID" value="OMJ30081.1"/>
    <property type="molecule type" value="Genomic_DNA"/>
</dbReference>
<evidence type="ECO:0000256" key="2">
    <source>
        <dbReference type="ARBA" id="ARBA00022741"/>
    </source>
</evidence>
<dbReference type="InterPro" id="IPR041569">
    <property type="entry name" value="AAA_lid_3"/>
</dbReference>
<organism evidence="9 10">
    <name type="scientific">Smittium culicis</name>
    <dbReference type="NCBI Taxonomy" id="133412"/>
    <lineage>
        <taxon>Eukaryota</taxon>
        <taxon>Fungi</taxon>
        <taxon>Fungi incertae sedis</taxon>
        <taxon>Zoopagomycota</taxon>
        <taxon>Kickxellomycotina</taxon>
        <taxon>Harpellomycetes</taxon>
        <taxon>Harpellales</taxon>
        <taxon>Legeriomycetaceae</taxon>
        <taxon>Smittium</taxon>
    </lineage>
</organism>
<dbReference type="SMART" id="SM00382">
    <property type="entry name" value="AAA"/>
    <property type="match status" value="1"/>
</dbReference>
<protein>
    <submittedName>
        <fullName evidence="9">ATPase family AAA domain-containing protein 1</fullName>
    </submittedName>
</protein>
<dbReference type="GO" id="GO:0140567">
    <property type="term" value="F:membrane protein dislocase activity"/>
    <property type="evidence" value="ECO:0007669"/>
    <property type="project" value="UniProtKB-ARBA"/>
</dbReference>
<sequence>MSSPMKKIAIDVRWPPFIYFLYQRLILSRFVFLKVAILVITQVAVYYGFKYVLGRLDPESAEKNDVKNNSKHILNRLNLKNIKLNQYEKIIMNEVIIPENISVSFKDIGGLDDVVNDLKESIIYPILHPKLFHSENGLLGSPKGILLYGPPGCGKTMLAKALAKESGARFINLQFSTLMDKWFGESNKLVRATFTLAEKLQPAIIFIDEIDSFMRTRQSSDHEALSTMKAEFMSLWDGLKTTNQLNSIIVIGATNRPNDIDLAIMRRMPKRFLLKPPGHSQRVEIFKLILGSSRLEPGFDFDLLARKSATLSGSDIKELCRNAAMNPVYEYMRNNPLPQIIDSDPNSSSSLNSPQDIYIKHEYDQNFELRPLRIDDFEVALHKIDETLLSSYNGSAIDSFLEIEEND</sequence>
<keyword evidence="4 6" id="KW-0067">ATP-binding</keyword>
<proteinExistence type="inferred from homology"/>
<dbReference type="GO" id="GO:0005524">
    <property type="term" value="F:ATP binding"/>
    <property type="evidence" value="ECO:0007669"/>
    <property type="project" value="UniProtKB-KW"/>
</dbReference>
<dbReference type="GO" id="GO:0140570">
    <property type="term" value="P:extraction of mislocalized protein from mitochondrial outer membrane"/>
    <property type="evidence" value="ECO:0007669"/>
    <property type="project" value="TreeGrafter"/>
</dbReference>
<dbReference type="Proteomes" id="UP000187429">
    <property type="component" value="Unassembled WGS sequence"/>
</dbReference>
<dbReference type="OrthoDB" id="10254455at2759"/>
<keyword evidence="3" id="KW-1000">Mitochondrion outer membrane</keyword>
<evidence type="ECO:0000256" key="6">
    <source>
        <dbReference type="RuleBase" id="RU003651"/>
    </source>
</evidence>
<keyword evidence="7" id="KW-1133">Transmembrane helix</keyword>
<dbReference type="PANTHER" id="PTHR45644">
    <property type="entry name" value="AAA ATPASE, PUTATIVE (AFU_ORTHOLOGUE AFUA_2G12920)-RELATED-RELATED"/>
    <property type="match status" value="1"/>
</dbReference>
<comment type="caution">
    <text evidence="9">The sequence shown here is derived from an EMBL/GenBank/DDBJ whole genome shotgun (WGS) entry which is preliminary data.</text>
</comment>
<dbReference type="Gene3D" id="3.40.50.300">
    <property type="entry name" value="P-loop containing nucleotide triphosphate hydrolases"/>
    <property type="match status" value="1"/>
</dbReference>
<gene>
    <name evidence="9" type="ORF">AYI69_g370</name>
</gene>
<dbReference type="PROSITE" id="PS00674">
    <property type="entry name" value="AAA"/>
    <property type="match status" value="1"/>
</dbReference>
<evidence type="ECO:0000313" key="9">
    <source>
        <dbReference type="EMBL" id="OMJ30081.1"/>
    </source>
</evidence>
<keyword evidence="7" id="KW-0812">Transmembrane</keyword>
<keyword evidence="7" id="KW-0472">Membrane</keyword>
<dbReference type="AlphaFoldDB" id="A0A1R1YT78"/>
<dbReference type="InterPro" id="IPR003593">
    <property type="entry name" value="AAA+_ATPase"/>
</dbReference>
<dbReference type="SUPFAM" id="SSF52540">
    <property type="entry name" value="P-loop containing nucleoside triphosphate hydrolases"/>
    <property type="match status" value="1"/>
</dbReference>
<dbReference type="Pfam" id="PF17862">
    <property type="entry name" value="AAA_lid_3"/>
    <property type="match status" value="1"/>
</dbReference>
<evidence type="ECO:0000256" key="3">
    <source>
        <dbReference type="ARBA" id="ARBA00022787"/>
    </source>
</evidence>
<dbReference type="PANTHER" id="PTHR45644:SF3">
    <property type="entry name" value="FI08533P-RELATED"/>
    <property type="match status" value="1"/>
</dbReference>
<reference evidence="10" key="1">
    <citation type="submission" date="2017-01" db="EMBL/GenBank/DDBJ databases">
        <authorList>
            <person name="Wang Y."/>
            <person name="White M."/>
            <person name="Kvist S."/>
            <person name="Moncalvo J.-M."/>
        </authorList>
    </citation>
    <scope>NUCLEOTIDE SEQUENCE [LARGE SCALE GENOMIC DNA]</scope>
    <source>
        <strain evidence="10">ID-206-W2</strain>
    </source>
</reference>
<dbReference type="InterPro" id="IPR003960">
    <property type="entry name" value="ATPase_AAA_CS"/>
</dbReference>
<keyword evidence="10" id="KW-1185">Reference proteome</keyword>